<protein>
    <submittedName>
        <fullName evidence="2">Uncharacterized protein</fullName>
    </submittedName>
</protein>
<evidence type="ECO:0000256" key="1">
    <source>
        <dbReference type="SAM" id="MobiDB-lite"/>
    </source>
</evidence>
<feature type="region of interest" description="Disordered" evidence="1">
    <location>
        <begin position="1"/>
        <end position="54"/>
    </location>
</feature>
<comment type="caution">
    <text evidence="2">The sequence shown here is derived from an EMBL/GenBank/DDBJ whole genome shotgun (WGS) entry which is preliminary data.</text>
</comment>
<sequence>MRQQDLRHKIRQRKKTKQNKKHNNFVPVFEISGTPSQEYQESDAYKSGMQHWLR</sequence>
<proteinExistence type="predicted"/>
<gene>
    <name evidence="2" type="ORF">JRQ81_016093</name>
</gene>
<dbReference type="EMBL" id="JAPFRF010000006">
    <property type="protein sequence ID" value="KAJ7329919.1"/>
    <property type="molecule type" value="Genomic_DNA"/>
</dbReference>
<dbReference type="Proteomes" id="UP001142489">
    <property type="component" value="Unassembled WGS sequence"/>
</dbReference>
<keyword evidence="3" id="KW-1185">Reference proteome</keyword>
<organism evidence="2 3">
    <name type="scientific">Phrynocephalus forsythii</name>
    <dbReference type="NCBI Taxonomy" id="171643"/>
    <lineage>
        <taxon>Eukaryota</taxon>
        <taxon>Metazoa</taxon>
        <taxon>Chordata</taxon>
        <taxon>Craniata</taxon>
        <taxon>Vertebrata</taxon>
        <taxon>Euteleostomi</taxon>
        <taxon>Lepidosauria</taxon>
        <taxon>Squamata</taxon>
        <taxon>Bifurcata</taxon>
        <taxon>Unidentata</taxon>
        <taxon>Episquamata</taxon>
        <taxon>Toxicofera</taxon>
        <taxon>Iguania</taxon>
        <taxon>Acrodonta</taxon>
        <taxon>Agamidae</taxon>
        <taxon>Agaminae</taxon>
        <taxon>Phrynocephalus</taxon>
    </lineage>
</organism>
<name>A0A9Q0XW76_9SAUR</name>
<accession>A0A9Q0XW76</accession>
<feature type="compositionally biased region" description="Basic residues" evidence="1">
    <location>
        <begin position="8"/>
        <end position="23"/>
    </location>
</feature>
<reference evidence="2" key="1">
    <citation type="journal article" date="2023" name="DNA Res.">
        <title>Chromosome-level genome assembly of Phrynocephalus forsythii using third-generation DNA sequencing and Hi-C analysis.</title>
        <authorList>
            <person name="Qi Y."/>
            <person name="Zhao W."/>
            <person name="Zhao Y."/>
            <person name="Niu C."/>
            <person name="Cao S."/>
            <person name="Zhang Y."/>
        </authorList>
    </citation>
    <scope>NUCLEOTIDE SEQUENCE</scope>
    <source>
        <tissue evidence="2">Muscle</tissue>
    </source>
</reference>
<dbReference type="AlphaFoldDB" id="A0A9Q0XW76"/>
<evidence type="ECO:0000313" key="2">
    <source>
        <dbReference type="EMBL" id="KAJ7329919.1"/>
    </source>
</evidence>
<evidence type="ECO:0000313" key="3">
    <source>
        <dbReference type="Proteomes" id="UP001142489"/>
    </source>
</evidence>